<organism evidence="8 9">
    <name type="scientific">Pelomonas candidula</name>
    <dbReference type="NCBI Taxonomy" id="3299025"/>
    <lineage>
        <taxon>Bacteria</taxon>
        <taxon>Pseudomonadati</taxon>
        <taxon>Pseudomonadota</taxon>
        <taxon>Betaproteobacteria</taxon>
        <taxon>Burkholderiales</taxon>
        <taxon>Sphaerotilaceae</taxon>
        <taxon>Roseateles</taxon>
    </lineage>
</organism>
<evidence type="ECO:0000256" key="5">
    <source>
        <dbReference type="ARBA" id="ARBA00023002"/>
    </source>
</evidence>
<reference evidence="8 9" key="1">
    <citation type="submission" date="2024-08" db="EMBL/GenBank/DDBJ databases">
        <authorList>
            <person name="Lu H."/>
        </authorList>
    </citation>
    <scope>NUCLEOTIDE SEQUENCE [LARGE SCALE GENOMIC DNA]</scope>
    <source>
        <strain evidence="8 9">BYS78W</strain>
    </source>
</reference>
<evidence type="ECO:0000256" key="6">
    <source>
        <dbReference type="ARBA" id="ARBA00023004"/>
    </source>
</evidence>
<keyword evidence="3" id="KW-0575">Peroxidase</keyword>
<evidence type="ECO:0000313" key="9">
    <source>
        <dbReference type="Proteomes" id="UP001606134"/>
    </source>
</evidence>
<dbReference type="PROSITE" id="PS51404">
    <property type="entry name" value="DYP_PEROXIDASE"/>
    <property type="match status" value="1"/>
</dbReference>
<dbReference type="SUPFAM" id="SSF48264">
    <property type="entry name" value="Cytochrome P450"/>
    <property type="match status" value="1"/>
</dbReference>
<proteinExistence type="inferred from homology"/>
<comment type="cofactor">
    <cofactor evidence="1">
        <name>heme b</name>
        <dbReference type="ChEBI" id="CHEBI:60344"/>
    </cofactor>
</comment>
<keyword evidence="9" id="KW-1185">Reference proteome</keyword>
<protein>
    <recommendedName>
        <fullName evidence="7">DyP dimeric alpha+beta barrel domain-containing protein</fullName>
    </recommendedName>
</protein>
<dbReference type="SUPFAM" id="SSF54909">
    <property type="entry name" value="Dimeric alpha+beta barrel"/>
    <property type="match status" value="1"/>
</dbReference>
<dbReference type="Proteomes" id="UP001606134">
    <property type="component" value="Unassembled WGS sequence"/>
</dbReference>
<dbReference type="Gene3D" id="1.10.630.10">
    <property type="entry name" value="Cytochrome P450"/>
    <property type="match status" value="1"/>
</dbReference>
<dbReference type="InterPro" id="IPR049509">
    <property type="entry name" value="DyP_N"/>
</dbReference>
<keyword evidence="5" id="KW-0560">Oxidoreductase</keyword>
<comment type="caution">
    <text evidence="8">The sequence shown here is derived from an EMBL/GenBank/DDBJ whole genome shotgun (WGS) entry which is preliminary data.</text>
</comment>
<keyword evidence="4" id="KW-0479">Metal-binding</keyword>
<dbReference type="PANTHER" id="PTHR46696">
    <property type="entry name" value="P450, PUTATIVE (EUROFUNG)-RELATED"/>
    <property type="match status" value="1"/>
</dbReference>
<evidence type="ECO:0000259" key="7">
    <source>
        <dbReference type="Pfam" id="PF21105"/>
    </source>
</evidence>
<dbReference type="InterPro" id="IPR011008">
    <property type="entry name" value="Dimeric_a/b-barrel"/>
</dbReference>
<gene>
    <name evidence="8" type="ORF">ACG04R_15435</name>
</gene>
<accession>A0ABW7HF09</accession>
<evidence type="ECO:0000256" key="4">
    <source>
        <dbReference type="ARBA" id="ARBA00022723"/>
    </source>
</evidence>
<comment type="similarity">
    <text evidence="2">Belongs to the cytochrome P450 family.</text>
</comment>
<evidence type="ECO:0000256" key="3">
    <source>
        <dbReference type="ARBA" id="ARBA00022559"/>
    </source>
</evidence>
<keyword evidence="6" id="KW-0408">Iron</keyword>
<dbReference type="Pfam" id="PF21105">
    <property type="entry name" value="DyP_N"/>
    <property type="match status" value="1"/>
</dbReference>
<evidence type="ECO:0000313" key="8">
    <source>
        <dbReference type="EMBL" id="MFG6488077.1"/>
    </source>
</evidence>
<evidence type="ECO:0000256" key="1">
    <source>
        <dbReference type="ARBA" id="ARBA00001970"/>
    </source>
</evidence>
<dbReference type="InterPro" id="IPR036396">
    <property type="entry name" value="Cyt_P450_sf"/>
</dbReference>
<feature type="domain" description="DyP dimeric alpha+beta barrel" evidence="7">
    <location>
        <begin position="191"/>
        <end position="324"/>
    </location>
</feature>
<dbReference type="InterPro" id="IPR006314">
    <property type="entry name" value="Dyp_peroxidase"/>
</dbReference>
<dbReference type="PANTHER" id="PTHR46696:SF1">
    <property type="entry name" value="CYTOCHROME P450 YJIB-RELATED"/>
    <property type="match status" value="1"/>
</dbReference>
<sequence length="1175" mass="130733">MPHRLKWLLELLSDDSAAAPVIRGLNLALPLAEPAKLPLLLWDIAAAQPKIQRAIRELSFLHFARFVPSWDGTALMVITEFDGPLDDYVLDFAIVIGDVFDRLLSYVASPPPLPVCDNHTAFLTWVRQWNRLPYGPRRSPHRPSLLPSIFEPPVYKAYPNKTVLDICVGAEFQRPRQPVIDGPAAVIDFADVQGNILKGYRAERSVHLFLSVDKPQKARRWLAKDFPSPTSAWKGVMSANSWEKGEQIVKPEVAANIGFTAGGLRKLMPWREQDLATFPAAFKQGARTRAEDNGDVNQPPKEWRFGGPDTDVDIVISLFGFDTANAEPATPFDEVCAALRKACALHGLHIVCEQAGGSHSTKLFGFTDAISQPRVAGTDDAGKPGEVLPAASPGEFLLGKRYLNVYGGTSLRDMPKDLARNGSFGVMRLYELHEDALREAEASKAAAEANIGPDMVRARLMGRWQNGDPLSLGIHPPEPPAALNDFDYAPSWEYPQVQDDNRGATCPLGAHIRRVNPRSAHVPGLRHSRRLIRRGVPTTLKDASNATSRQGLLGLFFCADIERQFEFIQRHWIQDSAANSQRGTQDPIAGIRRSDQTTPFELMPAGHGRAAVNIDVKPLVTLHGSLYLFYPGLGMLKHLRKPRDPDTQANDCKHPVGRLQALPARALPPLQKWLQRSGERVLYRALQRGADVVLNENRLLRWRDKLEEWIPQLLPTVFAGPPRQQAEQAAKLPVSPTSAAFLAEPYASGFKPLLAKGDVVTWVPEHHAFWVFGQAAGAAVMATHDEFHQAPSTARLRGILRQDGHRHTEVRQAVVQAFTIATQHVDGTIEQVLEDVLPRLHDLPQFDFVREFAQPVPRRVFWRFYGLPADAVDEADRLAQTMMRLYKLPEPDRAASRNGFTDCMLRLSYCIAGALVRAWVDDLKPGDGSGAFDGTLIGEIARRTQIDFSELPLDLPVPPQLFRLRLPARQRPLAALESLAILMQVVLAGYMSTQFLAASTMLNLLRPDPRAGREKPWVTLHENLTLLDGALHEALRFDPPMSVVERYIARNWTDEEIDALEGQPLYDVLNAVRKSGIEPEKMKDCPVHVVVASANRDGNGLDEFRLDRGPAASLSLGHGVHECIGRVLQQKITRLSFDKLLREFKHLRLCAPNAVPAWGDNFYFRSLLTLPVAKK</sequence>
<name>A0ABW7HF09_9BURK</name>
<dbReference type="EMBL" id="JBIGIC010000007">
    <property type="protein sequence ID" value="MFG6488077.1"/>
    <property type="molecule type" value="Genomic_DNA"/>
</dbReference>
<evidence type="ECO:0000256" key="2">
    <source>
        <dbReference type="ARBA" id="ARBA00010617"/>
    </source>
</evidence>